<name>A0A3M7AD09_HORWE</name>
<dbReference type="PANTHER" id="PTHR16201:SF37">
    <property type="entry name" value="PQ-LOOP REPEAT-CONTAINING PROTEIN"/>
    <property type="match status" value="1"/>
</dbReference>
<organism evidence="6 7">
    <name type="scientific">Hortaea werneckii</name>
    <name type="common">Black yeast</name>
    <name type="synonym">Cladosporium werneckii</name>
    <dbReference type="NCBI Taxonomy" id="91943"/>
    <lineage>
        <taxon>Eukaryota</taxon>
        <taxon>Fungi</taxon>
        <taxon>Dikarya</taxon>
        <taxon>Ascomycota</taxon>
        <taxon>Pezizomycotina</taxon>
        <taxon>Dothideomycetes</taxon>
        <taxon>Dothideomycetidae</taxon>
        <taxon>Mycosphaerellales</taxon>
        <taxon>Teratosphaeriaceae</taxon>
        <taxon>Hortaea</taxon>
    </lineage>
</organism>
<reference evidence="6 7" key="1">
    <citation type="journal article" date="2018" name="BMC Genomics">
        <title>Genomic evidence for intraspecific hybridization in a clonal and extremely halotolerant yeast.</title>
        <authorList>
            <person name="Gostincar C."/>
            <person name="Stajich J.E."/>
            <person name="Zupancic J."/>
            <person name="Zalar P."/>
            <person name="Gunde-Cimerman N."/>
        </authorList>
    </citation>
    <scope>NUCLEOTIDE SEQUENCE [LARGE SCALE GENOMIC DNA]</scope>
    <source>
        <strain evidence="6 7">EXF-151</strain>
    </source>
</reference>
<accession>A0A3M7AD09</accession>
<feature type="transmembrane region" description="Helical" evidence="5">
    <location>
        <begin position="162"/>
        <end position="183"/>
    </location>
</feature>
<sequence>MDSPAAANTFGTVGAVLWSLQLLPQIWTNWRRHDSEALSPTFFLAWAFAGVPLGVYNIVQDFNYALQVQPNILIFLSLVTWAQCKYYGETKWGGKRIAPSFASMAMVLGGVETGLVFALRVADRKGQKWAVMLMAIAAAILLAGGVLRHYVSMFRSRSDAGLSLKFALLDAGGDVASLLSMVFQARLSILGLVIYGSELVIWLGLMGIVLYFRVVNRHKQR</sequence>
<dbReference type="SMART" id="SM00679">
    <property type="entry name" value="CTNS"/>
    <property type="match status" value="1"/>
</dbReference>
<keyword evidence="2 5" id="KW-0812">Transmembrane</keyword>
<protein>
    <recommendedName>
        <fullName evidence="8">PQ loop repeat protein</fullName>
    </recommendedName>
</protein>
<dbReference type="EMBL" id="QWIN01003231">
    <property type="protein sequence ID" value="RMY25229.1"/>
    <property type="molecule type" value="Genomic_DNA"/>
</dbReference>
<feature type="transmembrane region" description="Helical" evidence="5">
    <location>
        <begin position="189"/>
        <end position="212"/>
    </location>
</feature>
<dbReference type="Gene3D" id="1.20.1280.290">
    <property type="match status" value="1"/>
</dbReference>
<evidence type="ECO:0000313" key="6">
    <source>
        <dbReference type="EMBL" id="RMY25229.1"/>
    </source>
</evidence>
<evidence type="ECO:0000256" key="2">
    <source>
        <dbReference type="ARBA" id="ARBA00022692"/>
    </source>
</evidence>
<evidence type="ECO:0000256" key="5">
    <source>
        <dbReference type="SAM" id="Phobius"/>
    </source>
</evidence>
<feature type="transmembrane region" description="Helical" evidence="5">
    <location>
        <begin position="100"/>
        <end position="119"/>
    </location>
</feature>
<dbReference type="Pfam" id="PF04193">
    <property type="entry name" value="PQ-loop"/>
    <property type="match status" value="1"/>
</dbReference>
<dbReference type="OrthoDB" id="407617at2759"/>
<keyword evidence="4 5" id="KW-0472">Membrane</keyword>
<evidence type="ECO:0008006" key="8">
    <source>
        <dbReference type="Google" id="ProtNLM"/>
    </source>
</evidence>
<dbReference type="AlphaFoldDB" id="A0A3M7AD09"/>
<evidence type="ECO:0000256" key="1">
    <source>
        <dbReference type="ARBA" id="ARBA00004141"/>
    </source>
</evidence>
<dbReference type="InterPro" id="IPR006603">
    <property type="entry name" value="PQ-loop_rpt"/>
</dbReference>
<evidence type="ECO:0000256" key="3">
    <source>
        <dbReference type="ARBA" id="ARBA00022989"/>
    </source>
</evidence>
<feature type="transmembrane region" description="Helical" evidence="5">
    <location>
        <begin position="6"/>
        <end position="26"/>
    </location>
</feature>
<comment type="caution">
    <text evidence="6">The sequence shown here is derived from an EMBL/GenBank/DDBJ whole genome shotgun (WGS) entry which is preliminary data.</text>
</comment>
<dbReference type="InterPro" id="IPR051415">
    <property type="entry name" value="LAAT-1"/>
</dbReference>
<evidence type="ECO:0000313" key="7">
    <source>
        <dbReference type="Proteomes" id="UP000270230"/>
    </source>
</evidence>
<comment type="subcellular location">
    <subcellularLocation>
        <location evidence="1">Membrane</location>
        <topology evidence="1">Multi-pass membrane protein</topology>
    </subcellularLocation>
</comment>
<proteinExistence type="predicted"/>
<dbReference type="PANTHER" id="PTHR16201">
    <property type="entry name" value="SEVEN TRANSMEMBRANE PROTEIN 1-RELATED"/>
    <property type="match status" value="1"/>
</dbReference>
<gene>
    <name evidence="6" type="ORF">D0865_16341</name>
</gene>
<dbReference type="GO" id="GO:0016020">
    <property type="term" value="C:membrane"/>
    <property type="evidence" value="ECO:0007669"/>
    <property type="project" value="UniProtKB-SubCell"/>
</dbReference>
<feature type="transmembrane region" description="Helical" evidence="5">
    <location>
        <begin position="131"/>
        <end position="150"/>
    </location>
</feature>
<evidence type="ECO:0000256" key="4">
    <source>
        <dbReference type="ARBA" id="ARBA00023136"/>
    </source>
</evidence>
<dbReference type="Proteomes" id="UP000270230">
    <property type="component" value="Unassembled WGS sequence"/>
</dbReference>
<keyword evidence="3 5" id="KW-1133">Transmembrane helix</keyword>
<feature type="transmembrane region" description="Helical" evidence="5">
    <location>
        <begin position="38"/>
        <end position="59"/>
    </location>
</feature>